<name>A0A6C1KIH6_XANAU</name>
<dbReference type="AlphaFoldDB" id="A0A6C1KIH6"/>
<dbReference type="GeneID" id="95772953"/>
<feature type="compositionally biased region" description="Polar residues" evidence="1">
    <location>
        <begin position="63"/>
        <end position="72"/>
    </location>
</feature>
<gene>
    <name evidence="2" type="ORF">FBQ73_05700</name>
</gene>
<organism evidence="2 3">
    <name type="scientific">Xanthobacter autotrophicus</name>
    <dbReference type="NCBI Taxonomy" id="280"/>
    <lineage>
        <taxon>Bacteria</taxon>
        <taxon>Pseudomonadati</taxon>
        <taxon>Pseudomonadota</taxon>
        <taxon>Alphaproteobacteria</taxon>
        <taxon>Hyphomicrobiales</taxon>
        <taxon>Xanthobacteraceae</taxon>
        <taxon>Xanthobacter</taxon>
    </lineage>
</organism>
<proteinExistence type="predicted"/>
<protein>
    <submittedName>
        <fullName evidence="2">Uncharacterized protein</fullName>
    </submittedName>
</protein>
<dbReference type="Proteomes" id="UP000305131">
    <property type="component" value="Unassembled WGS sequence"/>
</dbReference>
<dbReference type="RefSeq" id="WP_138398527.1">
    <property type="nucleotide sequence ID" value="NZ_JBAFVI010000001.1"/>
</dbReference>
<evidence type="ECO:0000256" key="1">
    <source>
        <dbReference type="SAM" id="MobiDB-lite"/>
    </source>
</evidence>
<feature type="region of interest" description="Disordered" evidence="1">
    <location>
        <begin position="59"/>
        <end position="79"/>
    </location>
</feature>
<evidence type="ECO:0000313" key="2">
    <source>
        <dbReference type="EMBL" id="TLX43611.1"/>
    </source>
</evidence>
<evidence type="ECO:0000313" key="3">
    <source>
        <dbReference type="Proteomes" id="UP000305131"/>
    </source>
</evidence>
<accession>A0A6C1KIH6</accession>
<reference evidence="2 3" key="1">
    <citation type="submission" date="2019-05" db="EMBL/GenBank/DDBJ databases">
        <authorList>
            <person name="Zhou X."/>
        </authorList>
    </citation>
    <scope>NUCLEOTIDE SEQUENCE [LARGE SCALE GENOMIC DNA]</scope>
    <source>
        <strain evidence="2 3">DSM 432</strain>
    </source>
</reference>
<comment type="caution">
    <text evidence="2">The sequence shown here is derived from an EMBL/GenBank/DDBJ whole genome shotgun (WGS) entry which is preliminary data.</text>
</comment>
<sequence>MNLRLRPAKLGDGLQAEMRPKVSLFIDDFYGAPIRHGNDFRDFALALPAHPKRNTFGEAREQLPSSKVSAASNERFRGSNLATHQTSGILCMRQEADAHGADEAGRDTSPPARSMFSRCGFSHGCKHPVAGFYPNQSSVQGPPFGAP</sequence>
<dbReference type="EMBL" id="VAUP01000015">
    <property type="protein sequence ID" value="TLX43611.1"/>
    <property type="molecule type" value="Genomic_DNA"/>
</dbReference>